<sequence>MKKVFGPRIPLLFTPLSKELTFRHANSHEIRDQVVSNADEWPPYRKITRTGCFAISVRTGDAASRLLELTSLAGVPCKVSIPRWYSSNVRKIQGVPQRYSERQLLEHFYGIGVIYVRRQVNHRRDPDGTVRARPQQGVVLYFRPNVQLPSKVRLGLVSFDLLPFTATPTQCMNCQRYFHIARHCDSPTRCKICAGFHNFRVCTRRDKVRCCNCLGRHVASFAGCPTRLRATSSKWRNMQRLAQERNDASSGPGDAKNKKP</sequence>
<dbReference type="Proteomes" id="UP001321473">
    <property type="component" value="Unassembled WGS sequence"/>
</dbReference>
<accession>A0AAQ4EHD4</accession>
<evidence type="ECO:0000313" key="2">
    <source>
        <dbReference type="Proteomes" id="UP001321473"/>
    </source>
</evidence>
<keyword evidence="2" id="KW-1185">Reference proteome</keyword>
<dbReference type="EMBL" id="JARKHS020015793">
    <property type="protein sequence ID" value="KAK8774104.1"/>
    <property type="molecule type" value="Genomic_DNA"/>
</dbReference>
<reference evidence="1 2" key="1">
    <citation type="journal article" date="2023" name="Arcadia Sci">
        <title>De novo assembly of a long-read Amblyomma americanum tick genome.</title>
        <authorList>
            <person name="Chou S."/>
            <person name="Poskanzer K.E."/>
            <person name="Rollins M."/>
            <person name="Thuy-Boun P.S."/>
        </authorList>
    </citation>
    <scope>NUCLEOTIDE SEQUENCE [LARGE SCALE GENOMIC DNA]</scope>
    <source>
        <strain evidence="1">F_SG_1</strain>
        <tissue evidence="1">Salivary glands</tissue>
    </source>
</reference>
<gene>
    <name evidence="1" type="ORF">V5799_011350</name>
</gene>
<comment type="caution">
    <text evidence="1">The sequence shown here is derived from an EMBL/GenBank/DDBJ whole genome shotgun (WGS) entry which is preliminary data.</text>
</comment>
<dbReference type="AlphaFoldDB" id="A0AAQ4EHD4"/>
<evidence type="ECO:0008006" key="3">
    <source>
        <dbReference type="Google" id="ProtNLM"/>
    </source>
</evidence>
<protein>
    <recommendedName>
        <fullName evidence="3">Tick transposon</fullName>
    </recommendedName>
</protein>
<organism evidence="1 2">
    <name type="scientific">Amblyomma americanum</name>
    <name type="common">Lone star tick</name>
    <dbReference type="NCBI Taxonomy" id="6943"/>
    <lineage>
        <taxon>Eukaryota</taxon>
        <taxon>Metazoa</taxon>
        <taxon>Ecdysozoa</taxon>
        <taxon>Arthropoda</taxon>
        <taxon>Chelicerata</taxon>
        <taxon>Arachnida</taxon>
        <taxon>Acari</taxon>
        <taxon>Parasitiformes</taxon>
        <taxon>Ixodida</taxon>
        <taxon>Ixodoidea</taxon>
        <taxon>Ixodidae</taxon>
        <taxon>Amblyomminae</taxon>
        <taxon>Amblyomma</taxon>
    </lineage>
</organism>
<evidence type="ECO:0000313" key="1">
    <source>
        <dbReference type="EMBL" id="KAK8774104.1"/>
    </source>
</evidence>
<name>A0AAQ4EHD4_AMBAM</name>
<proteinExistence type="predicted"/>